<dbReference type="NCBIfam" id="TIGR00350">
    <property type="entry name" value="lytR_cpsA_psr"/>
    <property type="match status" value="1"/>
</dbReference>
<evidence type="ECO:0000259" key="3">
    <source>
        <dbReference type="Pfam" id="PF03816"/>
    </source>
</evidence>
<dbReference type="Gene3D" id="3.40.630.190">
    <property type="entry name" value="LCP protein"/>
    <property type="match status" value="1"/>
</dbReference>
<dbReference type="Pfam" id="PF03816">
    <property type="entry name" value="LytR_cpsA_psr"/>
    <property type="match status" value="1"/>
</dbReference>
<dbReference type="Pfam" id="PF13399">
    <property type="entry name" value="LytR_C"/>
    <property type="match status" value="1"/>
</dbReference>
<dbReference type="InterPro" id="IPR050922">
    <property type="entry name" value="LytR/CpsA/Psr_CW_biosynth"/>
</dbReference>
<name>A0A3B7MLG3_9CYAN</name>
<proteinExistence type="inferred from homology"/>
<organism evidence="5 6">
    <name type="scientific">Thermosynechococcus sichuanensis E542</name>
    <dbReference type="NCBI Taxonomy" id="2016101"/>
    <lineage>
        <taxon>Bacteria</taxon>
        <taxon>Bacillati</taxon>
        <taxon>Cyanobacteriota</taxon>
        <taxon>Cyanophyceae</taxon>
        <taxon>Acaryochloridales</taxon>
        <taxon>Thermosynechococcaceae</taxon>
        <taxon>Thermosynechococcus</taxon>
        <taxon>Thermosynechococcus sichuanensis</taxon>
    </lineage>
</organism>
<protein>
    <submittedName>
        <fullName evidence="5">LCP family protein</fullName>
    </submittedName>
</protein>
<sequence>MARGVKQRKPVSSTVGGRGSQRVYQKSRGQRSRPSVWRTLGWIAAFSGVSLVSAFAGMTFVLMSPFQGTNHRGQGNPSWLEMMTRGLQYGMSRPVNLLVLGVDKVLDAPEGSPERFRGRTDTMLLARFNPENGTITVLSIPRDTRVKIPGYGIDKINAANVYGEVDLTVRVVSETLNYTPIDRYIRIDTGAFRELVDLVGGVEVNVPKRMVYTDHTQKLYIDLQPGLQTLNGEQAEGFVRFRYDELGDIGRAQRQQMLIKALQKKLANPVMLTQLPKIYSVLQKYVDTDLTFAELMAIAQFSLRIEPENLRLILLPGRFSGDGYEASYWLPDYERIDRLVAEHFSDRPSKLVNYTWSESGTLRIALQNASGSSDAAQDMADFLAHHGYTNVIITEEWYQQTPETEIVAQQGDIGAAQMIRSVLGMGRVSANSTGVLSSDITIRIGRDWAAVLH</sequence>
<comment type="similarity">
    <text evidence="1">Belongs to the LytR/CpsA/Psr (LCP) family.</text>
</comment>
<dbReference type="InterPro" id="IPR027381">
    <property type="entry name" value="LytR/CpsA/Psr_C"/>
</dbReference>
<dbReference type="Proteomes" id="UP000261812">
    <property type="component" value="Chromosome"/>
</dbReference>
<evidence type="ECO:0000256" key="1">
    <source>
        <dbReference type="ARBA" id="ARBA00006068"/>
    </source>
</evidence>
<dbReference type="InterPro" id="IPR004474">
    <property type="entry name" value="LytR_CpsA_psr"/>
</dbReference>
<accession>A0A3B7MLG3</accession>
<feature type="domain" description="LytR/CpsA/Psr regulator C-terminal" evidence="4">
    <location>
        <begin position="362"/>
        <end position="448"/>
    </location>
</feature>
<feature type="domain" description="Cell envelope-related transcriptional attenuator" evidence="3">
    <location>
        <begin position="119"/>
        <end position="267"/>
    </location>
</feature>
<keyword evidence="6" id="KW-1185">Reference proteome</keyword>
<dbReference type="AlphaFoldDB" id="A0A3B7MLG3"/>
<evidence type="ECO:0000259" key="4">
    <source>
        <dbReference type="Pfam" id="PF13399"/>
    </source>
</evidence>
<dbReference type="KEGG" id="tsq:D3A95_10285"/>
<evidence type="ECO:0000313" key="6">
    <source>
        <dbReference type="Proteomes" id="UP000261812"/>
    </source>
</evidence>
<dbReference type="PANTHER" id="PTHR33392">
    <property type="entry name" value="POLYISOPRENYL-TEICHOIC ACID--PEPTIDOGLYCAN TEICHOIC ACID TRANSFERASE TAGU"/>
    <property type="match status" value="1"/>
</dbReference>
<dbReference type="RefSeq" id="WP_181494905.1">
    <property type="nucleotide sequence ID" value="NZ_CP032152.1"/>
</dbReference>
<reference evidence="6" key="1">
    <citation type="submission" date="2018-09" db="EMBL/GenBank/DDBJ databases">
        <title>Complete genome sequence of thermophilic cyanobacteria strain Thermosynechococcus elongatus PKUAC-SCTE542.</title>
        <authorList>
            <person name="Liang Y."/>
            <person name="Tang J."/>
            <person name="Daroch M."/>
        </authorList>
    </citation>
    <scope>NUCLEOTIDE SEQUENCE [LARGE SCALE GENOMIC DNA]</scope>
    <source>
        <strain evidence="6">E542</strain>
    </source>
</reference>
<gene>
    <name evidence="5" type="ORF">D3A95_10285</name>
</gene>
<dbReference type="PANTHER" id="PTHR33392:SF6">
    <property type="entry name" value="POLYISOPRENYL-TEICHOIC ACID--PEPTIDOGLYCAN TEICHOIC ACID TRANSFERASE TAGU"/>
    <property type="match status" value="1"/>
</dbReference>
<dbReference type="EMBL" id="CP032152">
    <property type="protein sequence ID" value="AXY68750.1"/>
    <property type="molecule type" value="Genomic_DNA"/>
</dbReference>
<evidence type="ECO:0000256" key="2">
    <source>
        <dbReference type="SAM" id="MobiDB-lite"/>
    </source>
</evidence>
<feature type="region of interest" description="Disordered" evidence="2">
    <location>
        <begin position="1"/>
        <end position="30"/>
    </location>
</feature>
<evidence type="ECO:0000313" key="5">
    <source>
        <dbReference type="EMBL" id="AXY68750.1"/>
    </source>
</evidence>